<keyword evidence="1" id="KW-1133">Transmembrane helix</keyword>
<feature type="transmembrane region" description="Helical" evidence="1">
    <location>
        <begin position="238"/>
        <end position="264"/>
    </location>
</feature>
<sequence length="311" mass="35116">MRRLHVITEGAILLAIFLVLMLFTNYAPIIGGILHFVLPLPFLLFAIRHKVTDALLLFFAGCILSLLIGSITNILLVLLFGLSGIVMGVFYKKQQPVGALIGGSLAYIINLLLGYIGAILFLKIDLIDDTVTMIEQSIAQSKSIFSNFNTNEDMTNQFKQLEEGIELIPTLSPTIFVGTAIFFAILTHIIAIPVLRRLRIKVPALRPFREWRLPQSIVWYYLIVSILLIFNPDKDTFYFMAVLNIYMILQAVILIQGYSFIYYYCYVKGISKAVPIIIVIVSLLMPLLLYLIRILGIIDISFPLRGKIAKR</sequence>
<proteinExistence type="predicted"/>
<feature type="transmembrane region" description="Helical" evidence="1">
    <location>
        <begin position="175"/>
        <end position="195"/>
    </location>
</feature>
<dbReference type="OrthoDB" id="2987886at2"/>
<dbReference type="EMBL" id="VOQF01000010">
    <property type="protein sequence ID" value="TXC89392.1"/>
    <property type="molecule type" value="Genomic_DNA"/>
</dbReference>
<dbReference type="PANTHER" id="PTHR41324">
    <property type="entry name" value="MEMBRANE PROTEIN-RELATED"/>
    <property type="match status" value="1"/>
</dbReference>
<reference evidence="2 3" key="1">
    <citation type="journal article" date="2005" name="Int. J. Syst. Evol. Microbiol.">
        <title>Bacillus litoralis sp. nov., isolated from a tidal flat of the Yellow Sea in Korea.</title>
        <authorList>
            <person name="Yoon J.H."/>
            <person name="Oh T.K."/>
        </authorList>
    </citation>
    <scope>NUCLEOTIDE SEQUENCE [LARGE SCALE GENOMIC DNA]</scope>
    <source>
        <strain evidence="2 3">SW-211</strain>
    </source>
</reference>
<name>A0A5C6VV35_9BACI</name>
<feature type="transmembrane region" description="Helical" evidence="1">
    <location>
        <begin position="216"/>
        <end position="232"/>
    </location>
</feature>
<comment type="caution">
    <text evidence="2">The sequence shown here is derived from an EMBL/GenBank/DDBJ whole genome shotgun (WGS) entry which is preliminary data.</text>
</comment>
<feature type="transmembrane region" description="Helical" evidence="1">
    <location>
        <begin position="276"/>
        <end position="298"/>
    </location>
</feature>
<protein>
    <submittedName>
        <fullName evidence="2">DUF2232 domain-containing protein</fullName>
    </submittedName>
</protein>
<gene>
    <name evidence="2" type="ORF">FS935_17155</name>
</gene>
<evidence type="ECO:0000313" key="2">
    <source>
        <dbReference type="EMBL" id="TXC89392.1"/>
    </source>
</evidence>
<organism evidence="2 3">
    <name type="scientific">Metabacillus litoralis</name>
    <dbReference type="NCBI Taxonomy" id="152268"/>
    <lineage>
        <taxon>Bacteria</taxon>
        <taxon>Bacillati</taxon>
        <taxon>Bacillota</taxon>
        <taxon>Bacilli</taxon>
        <taxon>Bacillales</taxon>
        <taxon>Bacillaceae</taxon>
        <taxon>Metabacillus</taxon>
    </lineage>
</organism>
<feature type="transmembrane region" description="Helical" evidence="1">
    <location>
        <begin position="57"/>
        <end position="90"/>
    </location>
</feature>
<dbReference type="Pfam" id="PF09991">
    <property type="entry name" value="DUF2232"/>
    <property type="match status" value="1"/>
</dbReference>
<dbReference type="InterPro" id="IPR018710">
    <property type="entry name" value="DUF2232"/>
</dbReference>
<keyword evidence="1" id="KW-0812">Transmembrane</keyword>
<keyword evidence="3" id="KW-1185">Reference proteome</keyword>
<feature type="transmembrane region" description="Helical" evidence="1">
    <location>
        <begin position="12"/>
        <end position="37"/>
    </location>
</feature>
<dbReference type="RefSeq" id="WP_146949876.1">
    <property type="nucleotide sequence ID" value="NZ_VOQF01000010.1"/>
</dbReference>
<accession>A0A5C6VV35</accession>
<dbReference type="Proteomes" id="UP000321363">
    <property type="component" value="Unassembled WGS sequence"/>
</dbReference>
<evidence type="ECO:0000313" key="3">
    <source>
        <dbReference type="Proteomes" id="UP000321363"/>
    </source>
</evidence>
<feature type="transmembrane region" description="Helical" evidence="1">
    <location>
        <begin position="97"/>
        <end position="122"/>
    </location>
</feature>
<evidence type="ECO:0000256" key="1">
    <source>
        <dbReference type="SAM" id="Phobius"/>
    </source>
</evidence>
<dbReference type="PANTHER" id="PTHR41324:SF1">
    <property type="entry name" value="DUF2232 DOMAIN-CONTAINING PROTEIN"/>
    <property type="match status" value="1"/>
</dbReference>
<dbReference type="AlphaFoldDB" id="A0A5C6VV35"/>
<keyword evidence="1" id="KW-0472">Membrane</keyword>